<keyword evidence="3 5" id="KW-0378">Hydrolase</keyword>
<feature type="active site" description="Charge relay system" evidence="5">
    <location>
        <position position="20"/>
    </location>
</feature>
<dbReference type="Proteomes" id="UP001166585">
    <property type="component" value="Unassembled WGS sequence"/>
</dbReference>
<dbReference type="InterPro" id="IPR034056">
    <property type="entry name" value="Pep_S8_PatG/PatA-like"/>
</dbReference>
<evidence type="ECO:0000256" key="4">
    <source>
        <dbReference type="ARBA" id="ARBA00022825"/>
    </source>
</evidence>
<dbReference type="InterPro" id="IPR000209">
    <property type="entry name" value="Peptidase_S8/S53_dom"/>
</dbReference>
<evidence type="ECO:0000259" key="6">
    <source>
        <dbReference type="Pfam" id="PF00082"/>
    </source>
</evidence>
<evidence type="ECO:0000256" key="5">
    <source>
        <dbReference type="PROSITE-ProRule" id="PRU01240"/>
    </source>
</evidence>
<evidence type="ECO:0000256" key="2">
    <source>
        <dbReference type="ARBA" id="ARBA00022670"/>
    </source>
</evidence>
<dbReference type="GO" id="GO:0006508">
    <property type="term" value="P:proteolysis"/>
    <property type="evidence" value="ECO:0007669"/>
    <property type="project" value="UniProtKB-KW"/>
</dbReference>
<feature type="domain" description="PatG C-terminal" evidence="8">
    <location>
        <begin position="522"/>
        <end position="631"/>
    </location>
</feature>
<name>A0ABS5R2A2_9HYPH</name>
<dbReference type="PANTHER" id="PTHR43806:SF11">
    <property type="entry name" value="CEREVISIN-RELATED"/>
    <property type="match status" value="1"/>
</dbReference>
<sequence>MHITAAGQQGQTQVTVAVLDGPVDLDHACFRGAQIELPLGQPEPLDSSAATLHGTHVASLLFGQIGSEVAGLIPACRGLIIPIFTGDGDRLAASQLDLARAILVAVENGAHFINISGGQLSPSGAPDPVLAQAIARCAERNVLIIAAAGNDGCACLHVPAAVPSVLAVGALGTDGAPLASSNWGALYRTQGLLAPGQEILGARAGGGTARRSGTSYAAPHVAGQAARLAALQIACGHAPDPHAIRAALLETAIPCPDESAADCARFLAGRLDIIGATARIQGGCAMSDSLHVPIADATIRDTAPRPLASARIMASGEPAPEPSATDASPGPEQATVTPSDCGCGCGGKKKAEGGGCGCGCGGKGQAPARPQLVYALGRVGYDFGSEARRDSFMQAMAGEANNPLHPDHWLGHLDAKPYDAASVIWTLNLDATPIYAIHPVGAFGDTGYKMLRDAFKAQIHEGAEIVSIPGVISGTARLQSGQTVPVIVPAIRGIYCWNPQAIIDAILGMQPMAATDQDTYDRFSAGLTNFLSRVYYDLRNLGITGEERALNYSATNASQIASVLQSTTRQQLDLDSIMVKKSPVCRPDSDCYDVEIAFFNPDNTNVASRIYRFTVDVSDVVPVTVGTVRSWARRV</sequence>
<dbReference type="InterPro" id="IPR040636">
    <property type="entry name" value="PatG_C"/>
</dbReference>
<protein>
    <submittedName>
        <fullName evidence="9">PatA/PatG family cyanobactin maturation protease</fullName>
    </submittedName>
</protein>
<dbReference type="RefSeq" id="WP_213753492.1">
    <property type="nucleotide sequence ID" value="NZ_JAHCQH010000004.1"/>
</dbReference>
<evidence type="ECO:0000256" key="3">
    <source>
        <dbReference type="ARBA" id="ARBA00022801"/>
    </source>
</evidence>
<evidence type="ECO:0000313" key="10">
    <source>
        <dbReference type="Proteomes" id="UP001166585"/>
    </source>
</evidence>
<keyword evidence="4 5" id="KW-0720">Serine protease</keyword>
<feature type="active site" description="Charge relay system" evidence="5">
    <location>
        <position position="215"/>
    </location>
</feature>
<dbReference type="EMBL" id="JAHCQH010000004">
    <property type="protein sequence ID" value="MBS9475627.1"/>
    <property type="molecule type" value="Genomic_DNA"/>
</dbReference>
<organism evidence="9 10">
    <name type="scientific">Ancylobacter radicis</name>
    <dbReference type="NCBI Taxonomy" id="2836179"/>
    <lineage>
        <taxon>Bacteria</taxon>
        <taxon>Pseudomonadati</taxon>
        <taxon>Pseudomonadota</taxon>
        <taxon>Alphaproteobacteria</taxon>
        <taxon>Hyphomicrobiales</taxon>
        <taxon>Xanthobacteraceae</taxon>
        <taxon>Ancylobacter</taxon>
    </lineage>
</organism>
<comment type="caution">
    <text evidence="9">The sequence shown here is derived from an EMBL/GenBank/DDBJ whole genome shotgun (WGS) entry which is preliminary data.</text>
</comment>
<evidence type="ECO:0000259" key="8">
    <source>
        <dbReference type="Pfam" id="PF18065"/>
    </source>
</evidence>
<dbReference type="InterPro" id="IPR015500">
    <property type="entry name" value="Peptidase_S8_subtilisin-rel"/>
</dbReference>
<reference evidence="9" key="1">
    <citation type="submission" date="2021-05" db="EMBL/GenBank/DDBJ databases">
        <authorList>
            <person name="Sun Q."/>
            <person name="Inoue M."/>
        </authorList>
    </citation>
    <scope>NUCLEOTIDE SEQUENCE</scope>
    <source>
        <strain evidence="9">VKM B-3255</strain>
    </source>
</reference>
<evidence type="ECO:0000313" key="9">
    <source>
        <dbReference type="EMBL" id="MBS9475627.1"/>
    </source>
</evidence>
<dbReference type="PROSITE" id="PS51892">
    <property type="entry name" value="SUBTILASE"/>
    <property type="match status" value="1"/>
</dbReference>
<dbReference type="PRINTS" id="PR00723">
    <property type="entry name" value="SUBTILISIN"/>
</dbReference>
<dbReference type="InterPro" id="IPR023828">
    <property type="entry name" value="Peptidase_S8_Ser-AS"/>
</dbReference>
<dbReference type="SUPFAM" id="SSF52743">
    <property type="entry name" value="Subtilisin-like"/>
    <property type="match status" value="1"/>
</dbReference>
<accession>A0ABS5R2A2</accession>
<dbReference type="CDD" id="cd07476">
    <property type="entry name" value="Peptidases_S8_thiazoline_oxidase_subtilisin-like_protease"/>
    <property type="match status" value="1"/>
</dbReference>
<keyword evidence="2 5" id="KW-0645">Protease</keyword>
<dbReference type="InterPro" id="IPR023830">
    <property type="entry name" value="Peptidase_S8A_PatG"/>
</dbReference>
<dbReference type="PANTHER" id="PTHR43806">
    <property type="entry name" value="PEPTIDASE S8"/>
    <property type="match status" value="1"/>
</dbReference>
<dbReference type="GO" id="GO:0008233">
    <property type="term" value="F:peptidase activity"/>
    <property type="evidence" value="ECO:0007669"/>
    <property type="project" value="UniProtKB-KW"/>
</dbReference>
<evidence type="ECO:0000259" key="7">
    <source>
        <dbReference type="Pfam" id="PF18047"/>
    </source>
</evidence>
<dbReference type="NCBIfam" id="TIGR03895">
    <property type="entry name" value="protease_PatA"/>
    <property type="match status" value="1"/>
</dbReference>
<dbReference type="PROSITE" id="PS00138">
    <property type="entry name" value="SUBTILASE_SER"/>
    <property type="match status" value="1"/>
</dbReference>
<feature type="domain" description="Peptidase S8/S53" evidence="6">
    <location>
        <begin position="13"/>
        <end position="252"/>
    </location>
</feature>
<dbReference type="Pfam" id="PF18047">
    <property type="entry name" value="PatG_D"/>
    <property type="match status" value="1"/>
</dbReference>
<keyword evidence="10" id="KW-1185">Reference proteome</keyword>
<feature type="active site" description="Charge relay system" evidence="5">
    <location>
        <position position="53"/>
    </location>
</feature>
<evidence type="ECO:0000256" key="1">
    <source>
        <dbReference type="ARBA" id="ARBA00011073"/>
    </source>
</evidence>
<dbReference type="InterPro" id="IPR050131">
    <property type="entry name" value="Peptidase_S8_subtilisin-like"/>
</dbReference>
<dbReference type="InterPro" id="IPR040483">
    <property type="entry name" value="PatG_dom"/>
</dbReference>
<proteinExistence type="inferred from homology"/>
<gene>
    <name evidence="9" type="ORF">KIP89_00700</name>
</gene>
<dbReference type="Gene3D" id="3.40.50.200">
    <property type="entry name" value="Peptidase S8/S53 domain"/>
    <property type="match status" value="1"/>
</dbReference>
<dbReference type="Pfam" id="PF18065">
    <property type="entry name" value="PatG_C"/>
    <property type="match status" value="1"/>
</dbReference>
<dbReference type="Pfam" id="PF00082">
    <property type="entry name" value="Peptidase_S8"/>
    <property type="match status" value="1"/>
</dbReference>
<feature type="domain" description="PatG" evidence="7">
    <location>
        <begin position="373"/>
        <end position="460"/>
    </location>
</feature>
<comment type="similarity">
    <text evidence="1 5">Belongs to the peptidase S8 family.</text>
</comment>
<dbReference type="InterPro" id="IPR036852">
    <property type="entry name" value="Peptidase_S8/S53_dom_sf"/>
</dbReference>